<feature type="signal peptide" evidence="1">
    <location>
        <begin position="1"/>
        <end position="22"/>
    </location>
</feature>
<dbReference type="SUPFAM" id="SSF63825">
    <property type="entry name" value="YWTD domain"/>
    <property type="match status" value="1"/>
</dbReference>
<dbReference type="Pfam" id="PF16130">
    <property type="entry name" value="DUF4842"/>
    <property type="match status" value="1"/>
</dbReference>
<evidence type="ECO:0000313" key="4">
    <source>
        <dbReference type="Proteomes" id="UP001597241"/>
    </source>
</evidence>
<comment type="caution">
    <text evidence="3">The sequence shown here is derived from an EMBL/GenBank/DDBJ whole genome shotgun (WGS) entry which is preliminary data.</text>
</comment>
<proteinExistence type="predicted"/>
<dbReference type="InterPro" id="IPR032295">
    <property type="entry name" value="DUF4842"/>
</dbReference>
<dbReference type="NCBIfam" id="TIGR04456">
    <property type="entry name" value="LruC_dom"/>
    <property type="match status" value="1"/>
</dbReference>
<accession>A0ABW3WP74</accession>
<feature type="chain" id="PRO_5045615285" evidence="1">
    <location>
        <begin position="23"/>
        <end position="668"/>
    </location>
</feature>
<evidence type="ECO:0000256" key="1">
    <source>
        <dbReference type="SAM" id="SignalP"/>
    </source>
</evidence>
<name>A0ABW3WP74_9FLAO</name>
<dbReference type="InterPro" id="IPR031025">
    <property type="entry name" value="LruC_dom"/>
</dbReference>
<evidence type="ECO:0000313" key="3">
    <source>
        <dbReference type="EMBL" id="MFD1293095.1"/>
    </source>
</evidence>
<keyword evidence="4" id="KW-1185">Reference proteome</keyword>
<keyword evidence="1" id="KW-0732">Signal</keyword>
<dbReference type="RefSeq" id="WP_386808111.1">
    <property type="nucleotide sequence ID" value="NZ_JBHTMV010000003.1"/>
</dbReference>
<dbReference type="PROSITE" id="PS51257">
    <property type="entry name" value="PROKAR_LIPOPROTEIN"/>
    <property type="match status" value="1"/>
</dbReference>
<organism evidence="3 4">
    <name type="scientific">Lutibacter holmesii</name>
    <dbReference type="NCBI Taxonomy" id="1137985"/>
    <lineage>
        <taxon>Bacteria</taxon>
        <taxon>Pseudomonadati</taxon>
        <taxon>Bacteroidota</taxon>
        <taxon>Flavobacteriia</taxon>
        <taxon>Flavobacteriales</taxon>
        <taxon>Flavobacteriaceae</taxon>
        <taxon>Lutibacter</taxon>
    </lineage>
</organism>
<evidence type="ECO:0000259" key="2">
    <source>
        <dbReference type="Pfam" id="PF16130"/>
    </source>
</evidence>
<dbReference type="Proteomes" id="UP001597241">
    <property type="component" value="Unassembled WGS sequence"/>
</dbReference>
<sequence length="668" mass="74811">MKNIKTSLLVVSIFFIAFTSCTKDTISEVTEPEVVDVSELEIDKLNIPDGFDFSTTQTVTVTINDNKSNVKYDVYAYSDEKYFEGMQTYESESGETVTDSIFKSDVLNKLIFTGVPYNGKLSQTVTLPNYYNQIYIRRNDNLKYSSAIETISNKKVEYTHNEVASKSYGTKVDDLLYCVNGSAELFQVDPITGAYTYLSDMPMGSYTCAIDQANKTMYSIGRSSPYPLMKYSIEDNSWETVANVQKGGPRLDYNYRDGLLYFSSGATLYTYDPTNGNTLNTWSINGLDNTGGGDLAFAEDGTLFMCTFSGLYKLELDENNEYESTRISADNLPFKPTSMTFDSNQELWLASNDSSSDLIIMDTETGGWQYNYGPNANNNVEYGRTINDLTTFRIYSETTEDTDSDGDGIIDRDDEYPDDAEKAFEVFTPSKYGWGTIAFEDLWPATGDYDFNDVALNYKVIAVLNSQNLAVQIDFIYNVKANGGSYINGFGLEMEGLSPSEIESVTGTVLTQGYINEDANGTEVGQENAVVILFDNAHTMKGNETTLSIKFKSPITTEKLGTAPFNPFMIINKIREKEVHLPNGHTTSLGLKSFEIDGINRDEDGDYLTDNGLPWAINIVHDFKVPKEKITITDAYNYFSQWATSGGYEYADWYKDSAGYRNEQNIDN</sequence>
<gene>
    <name evidence="3" type="ORF">ACFQ5N_04525</name>
</gene>
<protein>
    <submittedName>
        <fullName evidence="3">LruC domain-containing protein</fullName>
    </submittedName>
</protein>
<feature type="domain" description="DUF4842" evidence="2">
    <location>
        <begin position="470"/>
        <end position="654"/>
    </location>
</feature>
<reference evidence="4" key="1">
    <citation type="journal article" date="2019" name="Int. J. Syst. Evol. Microbiol.">
        <title>The Global Catalogue of Microorganisms (GCM) 10K type strain sequencing project: providing services to taxonomists for standard genome sequencing and annotation.</title>
        <authorList>
            <consortium name="The Broad Institute Genomics Platform"/>
            <consortium name="The Broad Institute Genome Sequencing Center for Infectious Disease"/>
            <person name="Wu L."/>
            <person name="Ma J."/>
        </authorList>
    </citation>
    <scope>NUCLEOTIDE SEQUENCE [LARGE SCALE GENOMIC DNA]</scope>
    <source>
        <strain evidence="4">CCUG 62221</strain>
    </source>
</reference>
<dbReference type="EMBL" id="JBHTMV010000003">
    <property type="protein sequence ID" value="MFD1293095.1"/>
    <property type="molecule type" value="Genomic_DNA"/>
</dbReference>